<dbReference type="InterPro" id="IPR036286">
    <property type="entry name" value="LexA/Signal_pep-like_sf"/>
</dbReference>
<comment type="similarity">
    <text evidence="3">Belongs to the peptidase S26B family.</text>
</comment>
<proteinExistence type="inferred from homology"/>
<reference evidence="11" key="1">
    <citation type="journal article" date="2021" name="Nat. Commun.">
        <title>Genomic analyses provide insights into spinach domestication and the genetic basis of agronomic traits.</title>
        <authorList>
            <person name="Cai X."/>
            <person name="Sun X."/>
            <person name="Xu C."/>
            <person name="Sun H."/>
            <person name="Wang X."/>
            <person name="Ge C."/>
            <person name="Zhang Z."/>
            <person name="Wang Q."/>
            <person name="Fei Z."/>
            <person name="Jiao C."/>
            <person name="Wang Q."/>
        </authorList>
    </citation>
    <scope>NUCLEOTIDE SEQUENCE [LARGE SCALE GENOMIC DNA]</scope>
    <source>
        <strain evidence="11">cv. Varoflay</strain>
    </source>
</reference>
<evidence type="ECO:0000256" key="2">
    <source>
        <dbReference type="ARBA" id="ARBA00004648"/>
    </source>
</evidence>
<dbReference type="SUPFAM" id="SSF51306">
    <property type="entry name" value="LexA/Signal peptidase"/>
    <property type="match status" value="1"/>
</dbReference>
<name>A0ABM3QYA0_SPIOL</name>
<evidence type="ECO:0000256" key="8">
    <source>
        <dbReference type="ARBA" id="ARBA00022989"/>
    </source>
</evidence>
<evidence type="ECO:0000256" key="3">
    <source>
        <dbReference type="ARBA" id="ARBA00011035"/>
    </source>
</evidence>
<dbReference type="CDD" id="cd06462">
    <property type="entry name" value="Peptidase_S24_S26"/>
    <property type="match status" value="1"/>
</dbReference>
<dbReference type="Gene3D" id="2.10.109.10">
    <property type="entry name" value="Umud Fragment, subunit A"/>
    <property type="match status" value="1"/>
</dbReference>
<evidence type="ECO:0000313" key="11">
    <source>
        <dbReference type="Proteomes" id="UP000813463"/>
    </source>
</evidence>
<comment type="function">
    <text evidence="10">Catalytic component of the signal peptidase complex (SPC) which catalyzes the cleavage of N-terminal signal sequences from nascent proteins as they are translocated into the lumen of the endoplasmic reticulum. Specifically cleaves N-terminal signal peptides that contain a hydrophobic alpha-helix (h-region) shorter than 18-20 amino acids.</text>
</comment>
<dbReference type="Proteomes" id="UP000813463">
    <property type="component" value="Chromosome 6"/>
</dbReference>
<evidence type="ECO:0000313" key="12">
    <source>
        <dbReference type="RefSeq" id="XP_056688329.1"/>
    </source>
</evidence>
<evidence type="ECO:0000256" key="7">
    <source>
        <dbReference type="ARBA" id="ARBA00022692"/>
    </source>
</evidence>
<comment type="subcellular location">
    <subcellularLocation>
        <location evidence="2">Endoplasmic reticulum membrane</location>
        <topology evidence="2">Single-pass type II membrane protein</topology>
    </subcellularLocation>
</comment>
<dbReference type="RefSeq" id="XP_056688329.1">
    <property type="nucleotide sequence ID" value="XM_056832351.1"/>
</dbReference>
<dbReference type="InterPro" id="IPR001733">
    <property type="entry name" value="Peptidase_S26B"/>
</dbReference>
<evidence type="ECO:0000256" key="9">
    <source>
        <dbReference type="ARBA" id="ARBA00023136"/>
    </source>
</evidence>
<dbReference type="PANTHER" id="PTHR10806:SF6">
    <property type="entry name" value="SIGNAL PEPTIDASE COMPLEX CATALYTIC SUBUNIT SEC11"/>
    <property type="match status" value="1"/>
</dbReference>
<evidence type="ECO:0000256" key="6">
    <source>
        <dbReference type="ARBA" id="ARBA00021755"/>
    </source>
</evidence>
<sequence>MVISSAFMAWKFITCLYGSEPPLTIIVADSMGPGLQKGDILLVTMDLSPIQCGDVIMFHIKEGSVPVVHRVIQITKRRDTGEVHLLTKGDNSPEDDRSGVYTNNQLWLNPKDHVIGRVIGSRCKFCQIHSGVYGGDF</sequence>
<keyword evidence="8" id="KW-1133">Transmembrane helix</keyword>
<dbReference type="InterPro" id="IPR019758">
    <property type="entry name" value="Pept_S26A_signal_pept_1_CS"/>
</dbReference>
<accession>A0ABM3QYA0</accession>
<dbReference type="PANTHER" id="PTHR10806">
    <property type="entry name" value="SIGNAL PEPTIDASE COMPLEX CATALYTIC SUBUNIT SEC11"/>
    <property type="match status" value="1"/>
</dbReference>
<gene>
    <name evidence="12" type="primary">LOC110794116</name>
</gene>
<organism evidence="11 12">
    <name type="scientific">Spinacia oleracea</name>
    <name type="common">Spinach</name>
    <dbReference type="NCBI Taxonomy" id="3562"/>
    <lineage>
        <taxon>Eukaryota</taxon>
        <taxon>Viridiplantae</taxon>
        <taxon>Streptophyta</taxon>
        <taxon>Embryophyta</taxon>
        <taxon>Tracheophyta</taxon>
        <taxon>Spermatophyta</taxon>
        <taxon>Magnoliopsida</taxon>
        <taxon>eudicotyledons</taxon>
        <taxon>Gunneridae</taxon>
        <taxon>Pentapetalae</taxon>
        <taxon>Caryophyllales</taxon>
        <taxon>Chenopodiaceae</taxon>
        <taxon>Chenopodioideae</taxon>
        <taxon>Anserineae</taxon>
        <taxon>Spinacia</taxon>
    </lineage>
</organism>
<evidence type="ECO:0000256" key="4">
    <source>
        <dbReference type="ARBA" id="ARBA00013208"/>
    </source>
</evidence>
<dbReference type="GeneID" id="110794116"/>
<keyword evidence="9" id="KW-0472">Membrane</keyword>
<reference evidence="12" key="2">
    <citation type="submission" date="2025-08" db="UniProtKB">
        <authorList>
            <consortium name="RefSeq"/>
        </authorList>
    </citation>
    <scope>IDENTIFICATION</scope>
    <source>
        <tissue evidence="12">Leaf</tissue>
    </source>
</reference>
<dbReference type="EC" id="3.4.21.89" evidence="4"/>
<dbReference type="PROSITE" id="PS00761">
    <property type="entry name" value="SPASE_I_3"/>
    <property type="match status" value="1"/>
</dbReference>
<comment type="catalytic activity">
    <reaction evidence="1">
        <text>Cleavage of hydrophobic, N-terminal signal or leader sequences from secreted and periplasmic proteins.</text>
        <dbReference type="EC" id="3.4.21.89"/>
    </reaction>
</comment>
<keyword evidence="11" id="KW-1185">Reference proteome</keyword>
<evidence type="ECO:0000256" key="1">
    <source>
        <dbReference type="ARBA" id="ARBA00000677"/>
    </source>
</evidence>
<evidence type="ECO:0000256" key="10">
    <source>
        <dbReference type="ARBA" id="ARBA00045533"/>
    </source>
</evidence>
<protein>
    <recommendedName>
        <fullName evidence="5">Signal peptidase complex catalytic subunit SEC11</fullName>
        <ecNumber evidence="4">3.4.21.89</ecNumber>
    </recommendedName>
    <alternativeName>
        <fullName evidence="6">Signal peptidase complex catalytic subunit sec11</fullName>
    </alternativeName>
</protein>
<keyword evidence="7" id="KW-0812">Transmembrane</keyword>
<evidence type="ECO:0000256" key="5">
    <source>
        <dbReference type="ARBA" id="ARBA00019685"/>
    </source>
</evidence>
<dbReference type="NCBIfam" id="TIGR02228">
    <property type="entry name" value="sigpep_I_arch"/>
    <property type="match status" value="1"/>
</dbReference>
<dbReference type="PRINTS" id="PR00728">
    <property type="entry name" value="SIGNALPTASE"/>
</dbReference>